<gene>
    <name evidence="2" type="ORF">EDD31_2336</name>
</gene>
<feature type="domain" description="Carbohydrate kinase PfkB" evidence="1">
    <location>
        <begin position="51"/>
        <end position="303"/>
    </location>
</feature>
<sequence>MRTQPAQFAQPASPYATQQPLDVLVTGPVFFDLVFTGLPSGPVPGTEVWASGMGSAPGGIANLAVAASRLGLSTGLAGAFGDDAYADWLWTVLGKQEGVDLSASRRYRHWHTSVTVSLAMENDRAMISHGHPDPEPASALVSGARYAHAVVAELSAEGEPWWRDLAARGTLIFADVGWDPEGSWDPAWLDLLEGCHAFTPNEVEAMAYTRADSAVEAARALAERVPLAVVTRGADGAVAVDSASGEEVEVDPLQVEALDATGAGDVFGAALITGTINGWDLLRRLRFAVLCSALAVRQFGGSLAAPGWGDIADWWEATVAAARTGDRAARETAARYDFLDDALPGHPLARVRRADATMARLADVSTGEGPAPTVRSSM</sequence>
<evidence type="ECO:0000313" key="3">
    <source>
        <dbReference type="Proteomes" id="UP000280668"/>
    </source>
</evidence>
<accession>A0A3N2BFA9</accession>
<dbReference type="SUPFAM" id="SSF53613">
    <property type="entry name" value="Ribokinase-like"/>
    <property type="match status" value="1"/>
</dbReference>
<dbReference type="Gene3D" id="3.40.1190.20">
    <property type="match status" value="1"/>
</dbReference>
<dbReference type="GO" id="GO:0016301">
    <property type="term" value="F:kinase activity"/>
    <property type="evidence" value="ECO:0007669"/>
    <property type="project" value="UniProtKB-KW"/>
</dbReference>
<dbReference type="AlphaFoldDB" id="A0A3N2BFA9"/>
<evidence type="ECO:0000313" key="2">
    <source>
        <dbReference type="EMBL" id="ROR73941.1"/>
    </source>
</evidence>
<keyword evidence="2" id="KW-0418">Kinase</keyword>
<dbReference type="PANTHER" id="PTHR42774">
    <property type="entry name" value="PHOSPHOTRANSFERASE SYSTEM TRANSPORT PROTEIN"/>
    <property type="match status" value="1"/>
</dbReference>
<dbReference type="EMBL" id="RKHK01000001">
    <property type="protein sequence ID" value="ROR73941.1"/>
    <property type="molecule type" value="Genomic_DNA"/>
</dbReference>
<organism evidence="2 3">
    <name type="scientific">Bogoriella caseilytica</name>
    <dbReference type="NCBI Taxonomy" id="56055"/>
    <lineage>
        <taxon>Bacteria</taxon>
        <taxon>Bacillati</taxon>
        <taxon>Actinomycetota</taxon>
        <taxon>Actinomycetes</taxon>
        <taxon>Micrococcales</taxon>
        <taxon>Bogoriellaceae</taxon>
        <taxon>Bogoriella</taxon>
    </lineage>
</organism>
<keyword evidence="3" id="KW-1185">Reference proteome</keyword>
<dbReference type="InterPro" id="IPR029056">
    <property type="entry name" value="Ribokinase-like"/>
</dbReference>
<name>A0A3N2BFA9_9MICO</name>
<dbReference type="PANTHER" id="PTHR42774:SF3">
    <property type="entry name" value="KETOHEXOKINASE"/>
    <property type="match status" value="1"/>
</dbReference>
<dbReference type="Pfam" id="PF00294">
    <property type="entry name" value="PfkB"/>
    <property type="match status" value="1"/>
</dbReference>
<dbReference type="OrthoDB" id="9813569at2"/>
<dbReference type="InterPro" id="IPR052562">
    <property type="entry name" value="Ketohexokinase-related"/>
</dbReference>
<protein>
    <submittedName>
        <fullName evidence="2">Sugar/nucleoside kinase (Ribokinase family)</fullName>
    </submittedName>
</protein>
<reference evidence="2 3" key="1">
    <citation type="submission" date="2018-11" db="EMBL/GenBank/DDBJ databases">
        <title>Sequencing the genomes of 1000 actinobacteria strains.</title>
        <authorList>
            <person name="Klenk H.-P."/>
        </authorList>
    </citation>
    <scope>NUCLEOTIDE SEQUENCE [LARGE SCALE GENOMIC DNA]</scope>
    <source>
        <strain evidence="2 3">DSM 11294</strain>
    </source>
</reference>
<keyword evidence="2" id="KW-0808">Transferase</keyword>
<comment type="caution">
    <text evidence="2">The sequence shown here is derived from an EMBL/GenBank/DDBJ whole genome shotgun (WGS) entry which is preliminary data.</text>
</comment>
<dbReference type="RefSeq" id="WP_123304297.1">
    <property type="nucleotide sequence ID" value="NZ_RKHK01000001.1"/>
</dbReference>
<dbReference type="InterPro" id="IPR011611">
    <property type="entry name" value="PfkB_dom"/>
</dbReference>
<proteinExistence type="predicted"/>
<evidence type="ECO:0000259" key="1">
    <source>
        <dbReference type="Pfam" id="PF00294"/>
    </source>
</evidence>
<dbReference type="Proteomes" id="UP000280668">
    <property type="component" value="Unassembled WGS sequence"/>
</dbReference>